<keyword evidence="4" id="KW-1185">Reference proteome</keyword>
<feature type="region of interest" description="Disordered" evidence="1">
    <location>
        <begin position="793"/>
        <end position="824"/>
    </location>
</feature>
<dbReference type="Gene3D" id="3.30.700.10">
    <property type="entry name" value="Glycoprotein, Type 4 Pilin"/>
    <property type="match status" value="1"/>
</dbReference>
<accession>A0AAW3X3D5</accession>
<dbReference type="RefSeq" id="WP_186854925.1">
    <property type="nucleotide sequence ID" value="NZ_JACOOW010000008.1"/>
</dbReference>
<keyword evidence="2" id="KW-0472">Membrane</keyword>
<proteinExistence type="predicted"/>
<dbReference type="EMBL" id="JACOOW010000008">
    <property type="protein sequence ID" value="MBC5656939.1"/>
    <property type="molecule type" value="Genomic_DNA"/>
</dbReference>
<feature type="region of interest" description="Disordered" evidence="1">
    <location>
        <begin position="890"/>
        <end position="910"/>
    </location>
</feature>
<dbReference type="Gene3D" id="2.160.20.110">
    <property type="match status" value="2"/>
</dbReference>
<evidence type="ECO:0000256" key="2">
    <source>
        <dbReference type="SAM" id="Phobius"/>
    </source>
</evidence>
<dbReference type="InterPro" id="IPR012902">
    <property type="entry name" value="N_methyl_site"/>
</dbReference>
<sequence length="1651" mass="177297">MEQKRQNKQKRRAAFTLAEFLTVIAIVGILASLSFVAVIHYQRKLRRLEMDQTAKEIFLAAQNHLTLEVSSGTIPRLLHMEAQGEFSDDQKQAKLGISVDNTVLAEEKEGNIYGVLYVPEKQEGQPESEQEESGGEMALASANGTEEIRQRLLPFGSIDETVRGDGSYLIFYDAEAGLVREVWYSDHYQFVQTDIGSEALLAAASDAGKRERFTGANSNYKDQKLPIGYYASGNLEVPELPVEKFEAPTVKLVNDDILYAEIGDPNKNEHSLSLFVKGEKSGTTGYIEINAPGSSRSARVAKVSGTSGDSDGTYQVILDDITAPAGTGGSTGFKFMDFNQPAQTDMTFQQDERGFASFIPGENIFVYAQVFNNEALSQVKTSNTDSGSSLFASIGTDRSVGIGSFRHLENLDERVSGWDPDQLYTGAVTTPKTVTAMQNSDLTWKAGENTADESGYCGHVAKLHTAFGSNFLNQNAETISIAYRVTDETNADRTNPTAQTYTTESGSYLPLSLPYPLDYQGNTYRIDGLQVGKTAASSITAVDGTGGLFGTVTQDMRVKNLLIRQPVVRTKENAGALIGAVTPGTDSRGTIKLPTVEIKKVQVEYPQVQAEQTGASAGALIGTSEGGSLTVQDALAENHFRDKLGSSTEKAADLKLEEESKYRIRALKGTAGGLIGTAKGKISLTDSAAALYVEGMYAGGLVGTAEKAAAVAAASGSTVQIQSCYVGGHTANKKFDTSQKPGNGANANTAFENLTGRYNVAAYTGGFAGGLAAQLPADSQIANTYVSASVYSPTAEEKSDETEGGTGTAADGNGNETESDDEKEASALKASAFVAFYDYASRTNGILPSETSGTGTNKKSVYPGCYVCSKVNEKYVLAYDKALASLFGVKDPNADSSEEENKDTEEKRNTYPYDPELKKAEILIYPMPTIQKVAEKLAAQDASKGFSWFLNNHVGDWDKGENEEALHTGNRLYINYVSPSPLEENQRIHLIFSITGELSGKTMWYVLQVNTGDLQENTLRTGSKFCFVDTKEKAASCAENEANGSWTSFAAENRVNRFEIGITEEKKLKLRFYLDDLSREGGNFCSLGTWGGYQPGGYINGENVIVKLSEDGYPPTENTKLSYKFNSCFADVIERNGDGTDTYTVKVANGRHLQNLNFCGEGYGGLKITRVIQTDNILWQEDDSITSQTEAYCKEVKDAYGKMTIYSPGNSKYEGGSFWPINNPDIISYDAEVDEKEKAKLGECYTIAGLKITPVAWNGAALFQKTDHLTISNLNLKDPDISCQGQNTAGLVAQAGTSADSYLTIKNIHIYGEESRISGTLATGAVVGSTNSGSLTLDHVVVDAPTLQISGGKTGGLIGEAKVSDLVMNHVYVSGKNARIQGTDASGGLVGFAESSGQMKLENSFFSGYVDTTGTAGGLYGYLKNNQNGGTAGKEFSIENSYVGGRNRSYGYTESGAEVLSDRKNVSGGRCAGGLVGWMDGPISVIQSFSAADACGTNTYNAIAGGLFGKYDSAKLVLSNCYTTGSVKAAGTSMFLGHYIGQLNNTWWWGPGAQLEAGILSVPEECWYLPKLSDAIIGAPYVDSSSVKDSYSSITRTGAADLSSKTGTNGVDQTIAIDDSLQGKAYPYPIWTIYEPTVWQTGTRLYVGDWD</sequence>
<dbReference type="SUPFAM" id="SSF54523">
    <property type="entry name" value="Pili subunits"/>
    <property type="match status" value="1"/>
</dbReference>
<dbReference type="InterPro" id="IPR045584">
    <property type="entry name" value="Pilin-like"/>
</dbReference>
<keyword evidence="2" id="KW-0812">Transmembrane</keyword>
<evidence type="ECO:0000256" key="1">
    <source>
        <dbReference type="SAM" id="MobiDB-lite"/>
    </source>
</evidence>
<protein>
    <submittedName>
        <fullName evidence="3">Prepilin-type N-terminal cleavage/methylation domain-containing protein</fullName>
    </submittedName>
</protein>
<evidence type="ECO:0000313" key="3">
    <source>
        <dbReference type="EMBL" id="MBC5656939.1"/>
    </source>
</evidence>
<keyword evidence="2" id="KW-1133">Transmembrane helix</keyword>
<gene>
    <name evidence="3" type="ORF">H8S19_07650</name>
</gene>
<evidence type="ECO:0000313" key="4">
    <source>
        <dbReference type="Proteomes" id="UP000653904"/>
    </source>
</evidence>
<feature type="region of interest" description="Disordered" evidence="1">
    <location>
        <begin position="120"/>
        <end position="141"/>
    </location>
</feature>
<feature type="transmembrane region" description="Helical" evidence="2">
    <location>
        <begin position="20"/>
        <end position="41"/>
    </location>
</feature>
<dbReference type="Proteomes" id="UP000653904">
    <property type="component" value="Unassembled WGS sequence"/>
</dbReference>
<reference evidence="3 4" key="1">
    <citation type="submission" date="2020-08" db="EMBL/GenBank/DDBJ databases">
        <title>Genome public.</title>
        <authorList>
            <person name="Liu C."/>
            <person name="Sun Q."/>
        </authorList>
    </citation>
    <scope>NUCLEOTIDE SEQUENCE [LARGE SCALE GENOMIC DNA]</scope>
    <source>
        <strain evidence="3 4">BX14</strain>
    </source>
</reference>
<comment type="caution">
    <text evidence="3">The sequence shown here is derived from an EMBL/GenBank/DDBJ whole genome shotgun (WGS) entry which is preliminary data.</text>
</comment>
<organism evidence="3 4">
    <name type="scientific">Clostridium segne</name>
    <dbReference type="NCBI Taxonomy" id="2763038"/>
    <lineage>
        <taxon>Bacteria</taxon>
        <taxon>Bacillati</taxon>
        <taxon>Bacillota</taxon>
        <taxon>Clostridia</taxon>
        <taxon>Eubacteriales</taxon>
        <taxon>Clostridiaceae</taxon>
        <taxon>Clostridium</taxon>
    </lineage>
</organism>
<dbReference type="NCBIfam" id="TIGR02532">
    <property type="entry name" value="IV_pilin_GFxxxE"/>
    <property type="match status" value="1"/>
</dbReference>
<name>A0AAW3X3D5_9CLOT</name>